<dbReference type="AlphaFoldDB" id="A0A518AIB0"/>
<feature type="transmembrane region" description="Helical" evidence="1">
    <location>
        <begin position="189"/>
        <end position="210"/>
    </location>
</feature>
<keyword evidence="1" id="KW-1133">Transmembrane helix</keyword>
<evidence type="ECO:0000313" key="3">
    <source>
        <dbReference type="Proteomes" id="UP000315750"/>
    </source>
</evidence>
<feature type="transmembrane region" description="Helical" evidence="1">
    <location>
        <begin position="158"/>
        <end position="177"/>
    </location>
</feature>
<feature type="transmembrane region" description="Helical" evidence="1">
    <location>
        <begin position="28"/>
        <end position="50"/>
    </location>
</feature>
<feature type="transmembrane region" description="Helical" evidence="1">
    <location>
        <begin position="113"/>
        <end position="137"/>
    </location>
</feature>
<feature type="transmembrane region" description="Helical" evidence="1">
    <location>
        <begin position="87"/>
        <end position="107"/>
    </location>
</feature>
<reference evidence="2 3" key="1">
    <citation type="submission" date="2019-02" db="EMBL/GenBank/DDBJ databases">
        <title>Deep-cultivation of Planctomycetes and their phenomic and genomic characterization uncovers novel biology.</title>
        <authorList>
            <person name="Wiegand S."/>
            <person name="Jogler M."/>
            <person name="Boedeker C."/>
            <person name="Pinto D."/>
            <person name="Vollmers J."/>
            <person name="Rivas-Marin E."/>
            <person name="Kohn T."/>
            <person name="Peeters S.H."/>
            <person name="Heuer A."/>
            <person name="Rast P."/>
            <person name="Oberbeckmann S."/>
            <person name="Bunk B."/>
            <person name="Jeske O."/>
            <person name="Meyerdierks A."/>
            <person name="Storesund J.E."/>
            <person name="Kallscheuer N."/>
            <person name="Luecker S."/>
            <person name="Lage O.M."/>
            <person name="Pohl T."/>
            <person name="Merkel B.J."/>
            <person name="Hornburger P."/>
            <person name="Mueller R.-W."/>
            <person name="Bruemmer F."/>
            <person name="Labrenz M."/>
            <person name="Spormann A.M."/>
            <person name="Op den Camp H."/>
            <person name="Overmann J."/>
            <person name="Amann R."/>
            <person name="Jetten M.S.M."/>
            <person name="Mascher T."/>
            <person name="Medema M.H."/>
            <person name="Devos D.P."/>
            <person name="Kaster A.-K."/>
            <person name="Ovreas L."/>
            <person name="Rohde M."/>
            <person name="Galperin M.Y."/>
            <person name="Jogler C."/>
        </authorList>
    </citation>
    <scope>NUCLEOTIDE SEQUENCE [LARGE SCALE GENOMIC DNA]</scope>
    <source>
        <strain evidence="2 3">Pan181</strain>
    </source>
</reference>
<proteinExistence type="predicted"/>
<dbReference type="KEGG" id="amuc:Pan181_06380"/>
<keyword evidence="1" id="KW-0472">Membrane</keyword>
<organism evidence="2 3">
    <name type="scientific">Aeoliella mucimassa</name>
    <dbReference type="NCBI Taxonomy" id="2527972"/>
    <lineage>
        <taxon>Bacteria</taxon>
        <taxon>Pseudomonadati</taxon>
        <taxon>Planctomycetota</taxon>
        <taxon>Planctomycetia</taxon>
        <taxon>Pirellulales</taxon>
        <taxon>Lacipirellulaceae</taxon>
        <taxon>Aeoliella</taxon>
    </lineage>
</organism>
<dbReference type="EMBL" id="CP036278">
    <property type="protein sequence ID" value="QDU54456.1"/>
    <property type="molecule type" value="Genomic_DNA"/>
</dbReference>
<feature type="transmembrane region" description="Helical" evidence="1">
    <location>
        <begin position="217"/>
        <end position="238"/>
    </location>
</feature>
<dbReference type="Proteomes" id="UP000315750">
    <property type="component" value="Chromosome"/>
</dbReference>
<sequence length="286" mass="31967">MDESPRPPMAAPAAPPPTAATAWRLGPVTWLMVLAFAGVDLAICSLGDAISGDLEFLVFLGFTYGQAAAAMIWLFSDRIQRRGLTLLLAEVISLAISTGLTIWSYGINRWDKWIGVTLIVMTYTHLVLGFMLLGHLVRHLLRQRWPSQQPLWFPQFRMIHLLFAMVATATIATSLRFASEDDLSELLDWRTYLIYSLFALAAASGGILLLNHPLRLWRLGAFATSTLLISFVACWLSADSDLHLFFMSQSLTVAVALLIPRVDRYRIHVLVEPPDEQAESRETPEE</sequence>
<protein>
    <submittedName>
        <fullName evidence="2">Uncharacterized protein</fullName>
    </submittedName>
</protein>
<feature type="transmembrane region" description="Helical" evidence="1">
    <location>
        <begin position="56"/>
        <end position="75"/>
    </location>
</feature>
<dbReference type="RefSeq" id="WP_145245434.1">
    <property type="nucleotide sequence ID" value="NZ_CP036278.1"/>
</dbReference>
<evidence type="ECO:0000256" key="1">
    <source>
        <dbReference type="SAM" id="Phobius"/>
    </source>
</evidence>
<evidence type="ECO:0000313" key="2">
    <source>
        <dbReference type="EMBL" id="QDU54456.1"/>
    </source>
</evidence>
<keyword evidence="1" id="KW-0812">Transmembrane</keyword>
<feature type="transmembrane region" description="Helical" evidence="1">
    <location>
        <begin position="244"/>
        <end position="262"/>
    </location>
</feature>
<accession>A0A518AIB0</accession>
<gene>
    <name evidence="2" type="ORF">Pan181_06380</name>
</gene>
<name>A0A518AIB0_9BACT</name>
<keyword evidence="3" id="KW-1185">Reference proteome</keyword>